<comment type="caution">
    <text evidence="2">The sequence shown here is derived from an EMBL/GenBank/DDBJ whole genome shotgun (WGS) entry which is preliminary data.</text>
</comment>
<reference evidence="2 3" key="1">
    <citation type="journal article" date="2015" name="PLoS Pathog.">
        <title>Leptomonas seymouri: Adaptations to the Dixenous Life Cycle Analyzed by Genome Sequencing, Transcriptome Profiling and Co-infection with Leishmania donovani.</title>
        <authorList>
            <person name="Kraeva N."/>
            <person name="Butenko A."/>
            <person name="Hlavacova J."/>
            <person name="Kostygov A."/>
            <person name="Myskova J."/>
            <person name="Grybchuk D."/>
            <person name="Lestinova T."/>
            <person name="Votypka J."/>
            <person name="Volf P."/>
            <person name="Opperdoes F."/>
            <person name="Flegontov P."/>
            <person name="Lukes J."/>
            <person name="Yurchenko V."/>
        </authorList>
    </citation>
    <scope>NUCLEOTIDE SEQUENCE [LARGE SCALE GENOMIC DNA]</scope>
    <source>
        <strain evidence="2 3">ATCC 30220</strain>
    </source>
</reference>
<dbReference type="Proteomes" id="UP000038009">
    <property type="component" value="Unassembled WGS sequence"/>
</dbReference>
<feature type="compositionally biased region" description="Basic residues" evidence="1">
    <location>
        <begin position="1"/>
        <end position="12"/>
    </location>
</feature>
<evidence type="ECO:0000313" key="3">
    <source>
        <dbReference type="Proteomes" id="UP000038009"/>
    </source>
</evidence>
<sequence>MIRPSHWKRTPVGRKGGGPIAPHPSMAEEDSPAVVLNAVGRRTSSASSRALQDERRIGSALPLCTRPYWLGGQTNAVSEAPALRGGRSTLKYVTLMKRSKLYECLAIQWSYPPGCVLDFIFTSSLL</sequence>
<proteinExistence type="predicted"/>
<name>A0A0N1I097_LEPSE</name>
<keyword evidence="3" id="KW-1185">Reference proteome</keyword>
<dbReference type="AlphaFoldDB" id="A0A0N1I097"/>
<evidence type="ECO:0000313" key="2">
    <source>
        <dbReference type="EMBL" id="KPI84078.1"/>
    </source>
</evidence>
<organism evidence="2 3">
    <name type="scientific">Leptomonas seymouri</name>
    <dbReference type="NCBI Taxonomy" id="5684"/>
    <lineage>
        <taxon>Eukaryota</taxon>
        <taxon>Discoba</taxon>
        <taxon>Euglenozoa</taxon>
        <taxon>Kinetoplastea</taxon>
        <taxon>Metakinetoplastina</taxon>
        <taxon>Trypanosomatida</taxon>
        <taxon>Trypanosomatidae</taxon>
        <taxon>Leishmaniinae</taxon>
        <taxon>Leptomonas</taxon>
    </lineage>
</organism>
<dbReference type="EMBL" id="LJSK01000291">
    <property type="protein sequence ID" value="KPI84078.1"/>
    <property type="molecule type" value="Genomic_DNA"/>
</dbReference>
<evidence type="ECO:0000256" key="1">
    <source>
        <dbReference type="SAM" id="MobiDB-lite"/>
    </source>
</evidence>
<protein>
    <submittedName>
        <fullName evidence="2">Uncharacterized protein</fullName>
    </submittedName>
</protein>
<gene>
    <name evidence="2" type="ORF">ABL78_6856</name>
</gene>
<dbReference type="VEuPathDB" id="TriTrypDB:Lsey_0291_0010"/>
<feature type="region of interest" description="Disordered" evidence="1">
    <location>
        <begin position="1"/>
        <end position="29"/>
    </location>
</feature>
<accession>A0A0N1I097</accession>